<proteinExistence type="predicted"/>
<dbReference type="Proteomes" id="UP001156389">
    <property type="component" value="Unassembled WGS sequence"/>
</dbReference>
<name>A0ABT2JWG7_9ACTN</name>
<accession>A0ABT2JWG7</accession>
<gene>
    <name evidence="2" type="ORF">LHJ74_20330</name>
</gene>
<feature type="compositionally biased region" description="Pro residues" evidence="1">
    <location>
        <begin position="78"/>
        <end position="88"/>
    </location>
</feature>
<keyword evidence="3" id="KW-1185">Reference proteome</keyword>
<dbReference type="RefSeq" id="WP_260219541.1">
    <property type="nucleotide sequence ID" value="NZ_JAJAGO010000009.1"/>
</dbReference>
<evidence type="ECO:0000256" key="1">
    <source>
        <dbReference type="SAM" id="MobiDB-lite"/>
    </source>
</evidence>
<comment type="caution">
    <text evidence="2">The sequence shown here is derived from an EMBL/GenBank/DDBJ whole genome shotgun (WGS) entry which is preliminary data.</text>
</comment>
<protein>
    <submittedName>
        <fullName evidence="2">Uncharacterized protein</fullName>
    </submittedName>
</protein>
<feature type="compositionally biased region" description="Low complexity" evidence="1">
    <location>
        <begin position="29"/>
        <end position="43"/>
    </location>
</feature>
<organism evidence="2 3">
    <name type="scientific">Streptomyces gossypii</name>
    <dbReference type="NCBI Taxonomy" id="2883101"/>
    <lineage>
        <taxon>Bacteria</taxon>
        <taxon>Bacillati</taxon>
        <taxon>Actinomycetota</taxon>
        <taxon>Actinomycetes</taxon>
        <taxon>Kitasatosporales</taxon>
        <taxon>Streptomycetaceae</taxon>
        <taxon>Streptomyces</taxon>
    </lineage>
</organism>
<dbReference type="EMBL" id="JAJAGO010000009">
    <property type="protein sequence ID" value="MCT2592220.1"/>
    <property type="molecule type" value="Genomic_DNA"/>
</dbReference>
<sequence length="95" mass="10223">MTEQDPQQEHDESHLPNTVSEILEDADPASRSSSDGSRPHSPGFTSPDFEGPGLSEVQIGNSELGQQLRDEQTGTHPETPPATPPPARTDPTHDD</sequence>
<feature type="region of interest" description="Disordered" evidence="1">
    <location>
        <begin position="1"/>
        <end position="95"/>
    </location>
</feature>
<reference evidence="2 3" key="1">
    <citation type="submission" date="2021-10" db="EMBL/GenBank/DDBJ databases">
        <title>Streptomyces gossypii sp. nov., isolated from soil collected from cotton field.</title>
        <authorList>
            <person name="Ge X."/>
            <person name="Chen X."/>
            <person name="Liu W."/>
        </authorList>
    </citation>
    <scope>NUCLEOTIDE SEQUENCE [LARGE SCALE GENOMIC DNA]</scope>
    <source>
        <strain evidence="2 3">N2-109</strain>
    </source>
</reference>
<evidence type="ECO:0000313" key="3">
    <source>
        <dbReference type="Proteomes" id="UP001156389"/>
    </source>
</evidence>
<evidence type="ECO:0000313" key="2">
    <source>
        <dbReference type="EMBL" id="MCT2592220.1"/>
    </source>
</evidence>